<dbReference type="PATRIC" id="fig|1292034.3.peg.2960"/>
<proteinExistence type="predicted"/>
<sequence>MHRYILTGAPGAGKTVLLRALERAGHTVVEEAATDVIALAQAEGVAEPWTDPGFIDAIVRLQIQRQARAVGDPIFFDRSPICALALARFLDHPVSPLLRQELERIAEQGVYQRRAFLVRGLGFVTPTAARRISLEDAIRFEALHEATYRELGYALHAIEAGSVARRVASILETPP</sequence>
<keyword evidence="3" id="KW-1185">Reference proteome</keyword>
<protein>
    <submittedName>
        <fullName evidence="2">Putative ATPase</fullName>
    </submittedName>
</protein>
<name>R0E6F5_CAUVI</name>
<dbReference type="InterPro" id="IPR038727">
    <property type="entry name" value="NadR/Ttd14_AAA_dom"/>
</dbReference>
<evidence type="ECO:0000313" key="2">
    <source>
        <dbReference type="EMBL" id="ENZ81118.1"/>
    </source>
</evidence>
<dbReference type="Pfam" id="PF13521">
    <property type="entry name" value="AAA_28"/>
    <property type="match status" value="1"/>
</dbReference>
<reference evidence="2 3" key="1">
    <citation type="journal article" date="2013" name="Genome Announc.">
        <title>Draft Genome Sequence for Caulobacter sp. Strain OR37, a Bacterium Tolerant to Heavy Metals.</title>
        <authorList>
            <person name="Utturkar S.M."/>
            <person name="Bollmann A."/>
            <person name="Brzoska R.M."/>
            <person name="Klingeman D.M."/>
            <person name="Epstein S.E."/>
            <person name="Palumbo A.V."/>
            <person name="Brown S.D."/>
        </authorList>
    </citation>
    <scope>NUCLEOTIDE SEQUENCE [LARGE SCALE GENOMIC DNA]</scope>
    <source>
        <strain evidence="2 3">OR37</strain>
    </source>
</reference>
<evidence type="ECO:0000313" key="3">
    <source>
        <dbReference type="Proteomes" id="UP000013063"/>
    </source>
</evidence>
<organism evidence="2 3">
    <name type="scientific">Caulobacter vibrioides OR37</name>
    <dbReference type="NCBI Taxonomy" id="1292034"/>
    <lineage>
        <taxon>Bacteria</taxon>
        <taxon>Pseudomonadati</taxon>
        <taxon>Pseudomonadota</taxon>
        <taxon>Alphaproteobacteria</taxon>
        <taxon>Caulobacterales</taxon>
        <taxon>Caulobacteraceae</taxon>
        <taxon>Caulobacter</taxon>
    </lineage>
</organism>
<comment type="caution">
    <text evidence="2">The sequence shown here is derived from an EMBL/GenBank/DDBJ whole genome shotgun (WGS) entry which is preliminary data.</text>
</comment>
<dbReference type="InterPro" id="IPR027417">
    <property type="entry name" value="P-loop_NTPase"/>
</dbReference>
<dbReference type="OrthoDB" id="5638848at2"/>
<dbReference type="SUPFAM" id="SSF52540">
    <property type="entry name" value="P-loop containing nucleoside triphosphate hydrolases"/>
    <property type="match status" value="1"/>
</dbReference>
<gene>
    <name evidence="2" type="ORF">OR37_02979</name>
</gene>
<dbReference type="EMBL" id="APMP01000021">
    <property type="protein sequence ID" value="ENZ81118.1"/>
    <property type="molecule type" value="Genomic_DNA"/>
</dbReference>
<dbReference type="AlphaFoldDB" id="R0E6F5"/>
<evidence type="ECO:0000259" key="1">
    <source>
        <dbReference type="Pfam" id="PF13521"/>
    </source>
</evidence>
<feature type="domain" description="NadR/Ttd14 AAA" evidence="1">
    <location>
        <begin position="3"/>
        <end position="166"/>
    </location>
</feature>
<dbReference type="eggNOG" id="COG3911">
    <property type="taxonomic scope" value="Bacteria"/>
</dbReference>
<dbReference type="Proteomes" id="UP000013063">
    <property type="component" value="Unassembled WGS sequence"/>
</dbReference>
<dbReference type="RefSeq" id="WP_004621501.1">
    <property type="nucleotide sequence ID" value="NZ_APMP01000021.1"/>
</dbReference>
<accession>R0E6F5</accession>
<dbReference type="Gene3D" id="3.40.50.300">
    <property type="entry name" value="P-loop containing nucleotide triphosphate hydrolases"/>
    <property type="match status" value="1"/>
</dbReference>
<dbReference type="STRING" id="1292034.OR37_02979"/>